<protein>
    <submittedName>
        <fullName evidence="3">Catechol 2,3-dioxygenase</fullName>
    </submittedName>
</protein>
<evidence type="ECO:0000313" key="4">
    <source>
        <dbReference type="Proteomes" id="UP000199585"/>
    </source>
</evidence>
<dbReference type="SUPFAM" id="SSF54593">
    <property type="entry name" value="Glyoxalase/Bleomycin resistance protein/Dihydroxybiphenyl dioxygenase"/>
    <property type="match status" value="1"/>
</dbReference>
<dbReference type="InterPro" id="IPR037523">
    <property type="entry name" value="VOC_core"/>
</dbReference>
<sequence length="170" mass="18311">MTDIATPDLAPPATRIGHVHLKVADLDRAIAFYRDVLGFAVTQRYGRQAAFLSAGGYHHHIGLNTWESAGGTPPPQGHTGLYHTAFLYPDLASLAAVLRRVLAAGIPVDGAADHGVSWAIYLRDPDQNGVELYVDRPEADWPRTPDGQLAMSNARFDLQALLEAHPPAAS</sequence>
<evidence type="ECO:0000256" key="1">
    <source>
        <dbReference type="ARBA" id="ARBA00022723"/>
    </source>
</evidence>
<dbReference type="PROSITE" id="PS00934">
    <property type="entry name" value="GLYOXALASE_I_1"/>
    <property type="match status" value="1"/>
</dbReference>
<keyword evidence="3" id="KW-0560">Oxidoreductase</keyword>
<dbReference type="PROSITE" id="PS51819">
    <property type="entry name" value="VOC"/>
    <property type="match status" value="1"/>
</dbReference>
<keyword evidence="1" id="KW-0479">Metal-binding</keyword>
<evidence type="ECO:0000259" key="2">
    <source>
        <dbReference type="PROSITE" id="PS51819"/>
    </source>
</evidence>
<dbReference type="AlphaFoldDB" id="A0A1H8DF46"/>
<dbReference type="Proteomes" id="UP000199585">
    <property type="component" value="Unassembled WGS sequence"/>
</dbReference>
<dbReference type="RefSeq" id="WP_089901507.1">
    <property type="nucleotide sequence ID" value="NZ_FOCI01000008.1"/>
</dbReference>
<dbReference type="GO" id="GO:0004462">
    <property type="term" value="F:lactoylglutathione lyase activity"/>
    <property type="evidence" value="ECO:0007669"/>
    <property type="project" value="InterPro"/>
</dbReference>
<dbReference type="InterPro" id="IPR029068">
    <property type="entry name" value="Glyas_Bleomycin-R_OHBP_Dase"/>
</dbReference>
<dbReference type="GO" id="GO:0046872">
    <property type="term" value="F:metal ion binding"/>
    <property type="evidence" value="ECO:0007669"/>
    <property type="project" value="UniProtKB-KW"/>
</dbReference>
<dbReference type="PANTHER" id="PTHR43279:SF1">
    <property type="entry name" value="CATECHOL-2,3-DIOXYGENASE"/>
    <property type="match status" value="1"/>
</dbReference>
<dbReference type="InterPro" id="IPR018146">
    <property type="entry name" value="Glyoxalase_1_CS"/>
</dbReference>
<dbReference type="InterPro" id="IPR004360">
    <property type="entry name" value="Glyas_Fos-R_dOase_dom"/>
</dbReference>
<proteinExistence type="predicted"/>
<reference evidence="3 4" key="1">
    <citation type="submission" date="2016-10" db="EMBL/GenBank/DDBJ databases">
        <authorList>
            <person name="de Groot N.N."/>
        </authorList>
    </citation>
    <scope>NUCLEOTIDE SEQUENCE [LARGE SCALE GENOMIC DNA]</scope>
    <source>
        <strain evidence="3 4">DSM 16213</strain>
    </source>
</reference>
<dbReference type="EMBL" id="FOCI01000008">
    <property type="protein sequence ID" value="SEN05158.1"/>
    <property type="molecule type" value="Genomic_DNA"/>
</dbReference>
<organism evidence="3 4">
    <name type="scientific">Loktanella fryxellensis</name>
    <dbReference type="NCBI Taxonomy" id="245187"/>
    <lineage>
        <taxon>Bacteria</taxon>
        <taxon>Pseudomonadati</taxon>
        <taxon>Pseudomonadota</taxon>
        <taxon>Alphaproteobacteria</taxon>
        <taxon>Rhodobacterales</taxon>
        <taxon>Roseobacteraceae</taxon>
        <taxon>Loktanella</taxon>
    </lineage>
</organism>
<name>A0A1H8DF46_9RHOB</name>
<keyword evidence="4" id="KW-1185">Reference proteome</keyword>
<dbReference type="OrthoDB" id="9792626at2"/>
<accession>A0A1H8DF46</accession>
<feature type="domain" description="VOC" evidence="2">
    <location>
        <begin position="15"/>
        <end position="135"/>
    </location>
</feature>
<evidence type="ECO:0000313" key="3">
    <source>
        <dbReference type="EMBL" id="SEN05158.1"/>
    </source>
</evidence>
<gene>
    <name evidence="3" type="ORF">SAMN04488003_108105</name>
</gene>
<dbReference type="STRING" id="245187.SAMN04488003_108105"/>
<dbReference type="Pfam" id="PF00903">
    <property type="entry name" value="Glyoxalase"/>
    <property type="match status" value="1"/>
</dbReference>
<keyword evidence="3" id="KW-0223">Dioxygenase</keyword>
<dbReference type="Gene3D" id="3.10.180.10">
    <property type="entry name" value="2,3-Dihydroxybiphenyl 1,2-Dioxygenase, domain 1"/>
    <property type="match status" value="1"/>
</dbReference>
<dbReference type="GO" id="GO:0051213">
    <property type="term" value="F:dioxygenase activity"/>
    <property type="evidence" value="ECO:0007669"/>
    <property type="project" value="UniProtKB-KW"/>
</dbReference>
<dbReference type="PANTHER" id="PTHR43279">
    <property type="entry name" value="CATECHOL-2,3-DIOXYGENASE"/>
    <property type="match status" value="1"/>
</dbReference>